<name>A0A9R1V1T9_LACSA</name>
<dbReference type="AlphaFoldDB" id="A0A9R1V1T9"/>
<sequence>MFLYKVIYFVPFQIATTNMDSFKTNKNINLNNFYLDNTKQLPLYTTSVGRIPSSTNVTNPGDNDKFKGVVHRNKNLSASTSSANVSKKSNFQTSPSCLNVRTPLSNISNDISSV</sequence>
<organism evidence="2 3">
    <name type="scientific">Lactuca sativa</name>
    <name type="common">Garden lettuce</name>
    <dbReference type="NCBI Taxonomy" id="4236"/>
    <lineage>
        <taxon>Eukaryota</taxon>
        <taxon>Viridiplantae</taxon>
        <taxon>Streptophyta</taxon>
        <taxon>Embryophyta</taxon>
        <taxon>Tracheophyta</taxon>
        <taxon>Spermatophyta</taxon>
        <taxon>Magnoliopsida</taxon>
        <taxon>eudicotyledons</taxon>
        <taxon>Gunneridae</taxon>
        <taxon>Pentapetalae</taxon>
        <taxon>asterids</taxon>
        <taxon>campanulids</taxon>
        <taxon>Asterales</taxon>
        <taxon>Asteraceae</taxon>
        <taxon>Cichorioideae</taxon>
        <taxon>Cichorieae</taxon>
        <taxon>Lactucinae</taxon>
        <taxon>Lactuca</taxon>
    </lineage>
</organism>
<comment type="caution">
    <text evidence="2">The sequence shown here is derived from an EMBL/GenBank/DDBJ whole genome shotgun (WGS) entry which is preliminary data.</text>
</comment>
<keyword evidence="3" id="KW-1185">Reference proteome</keyword>
<dbReference type="Proteomes" id="UP000235145">
    <property type="component" value="Unassembled WGS sequence"/>
</dbReference>
<reference evidence="2 3" key="1">
    <citation type="journal article" date="2017" name="Nat. Commun.">
        <title>Genome assembly with in vitro proximity ligation data and whole-genome triplication in lettuce.</title>
        <authorList>
            <person name="Reyes-Chin-Wo S."/>
            <person name="Wang Z."/>
            <person name="Yang X."/>
            <person name="Kozik A."/>
            <person name="Arikit S."/>
            <person name="Song C."/>
            <person name="Xia L."/>
            <person name="Froenicke L."/>
            <person name="Lavelle D.O."/>
            <person name="Truco M.J."/>
            <person name="Xia R."/>
            <person name="Zhu S."/>
            <person name="Xu C."/>
            <person name="Xu H."/>
            <person name="Xu X."/>
            <person name="Cox K."/>
            <person name="Korf I."/>
            <person name="Meyers B.C."/>
            <person name="Michelmore R.W."/>
        </authorList>
    </citation>
    <scope>NUCLEOTIDE SEQUENCE [LARGE SCALE GENOMIC DNA]</scope>
    <source>
        <strain evidence="3">cv. Salinas</strain>
        <tissue evidence="2">Seedlings</tissue>
    </source>
</reference>
<evidence type="ECO:0000313" key="3">
    <source>
        <dbReference type="Proteomes" id="UP000235145"/>
    </source>
</evidence>
<protein>
    <submittedName>
        <fullName evidence="2">Uncharacterized protein</fullName>
    </submittedName>
</protein>
<feature type="region of interest" description="Disordered" evidence="1">
    <location>
        <begin position="77"/>
        <end position="114"/>
    </location>
</feature>
<evidence type="ECO:0000256" key="1">
    <source>
        <dbReference type="SAM" id="MobiDB-lite"/>
    </source>
</evidence>
<dbReference type="EMBL" id="NBSK02000007">
    <property type="protein sequence ID" value="KAJ0198502.1"/>
    <property type="molecule type" value="Genomic_DNA"/>
</dbReference>
<gene>
    <name evidence="2" type="ORF">LSAT_V11C700361010</name>
</gene>
<evidence type="ECO:0000313" key="2">
    <source>
        <dbReference type="EMBL" id="KAJ0198502.1"/>
    </source>
</evidence>
<proteinExistence type="predicted"/>
<accession>A0A9R1V1T9</accession>